<feature type="region of interest" description="Disordered" evidence="1">
    <location>
        <begin position="60"/>
        <end position="105"/>
    </location>
</feature>
<keyword evidence="3" id="KW-1185">Reference proteome</keyword>
<reference evidence="4" key="1">
    <citation type="submission" date="2017-02" db="UniProtKB">
        <authorList>
            <consortium name="WormBaseParasite"/>
        </authorList>
    </citation>
    <scope>IDENTIFICATION</scope>
</reference>
<reference evidence="2 3" key="2">
    <citation type="submission" date="2018-11" db="EMBL/GenBank/DDBJ databases">
        <authorList>
            <consortium name="Pathogen Informatics"/>
        </authorList>
    </citation>
    <scope>NUCLEOTIDE SEQUENCE [LARGE SCALE GENOMIC DNA]</scope>
</reference>
<proteinExistence type="predicted"/>
<evidence type="ECO:0000256" key="1">
    <source>
        <dbReference type="SAM" id="MobiDB-lite"/>
    </source>
</evidence>
<dbReference type="WBParaSite" id="NBR_0001873001-mRNA-1">
    <property type="protein sequence ID" value="NBR_0001873001-mRNA-1"/>
    <property type="gene ID" value="NBR_0001873001"/>
</dbReference>
<evidence type="ECO:0000313" key="4">
    <source>
        <dbReference type="WBParaSite" id="NBR_0001873001-mRNA-1"/>
    </source>
</evidence>
<gene>
    <name evidence="2" type="ORF">NBR_LOCUS18731</name>
</gene>
<sequence>MNNHHRRLPRYWERPVRSNVMDRDHSDDESTVFSDNGKYSDDERDDAEITAAYDKVNTYTNAHSAHERSQNVGSRNGSPFVQNQQRRSPGRFTPRSSPNSVNSSDMDFDRMTLVELVQYMLTLEGVSDAIGKYNSELLEQISNIVF</sequence>
<feature type="compositionally biased region" description="Polar residues" evidence="1">
    <location>
        <begin position="94"/>
        <end position="105"/>
    </location>
</feature>
<accession>A0A0N4YNC4</accession>
<protein>
    <submittedName>
        <fullName evidence="2 4">Uncharacterized protein</fullName>
    </submittedName>
</protein>
<evidence type="ECO:0000313" key="3">
    <source>
        <dbReference type="Proteomes" id="UP000271162"/>
    </source>
</evidence>
<dbReference type="EMBL" id="UYSL01023635">
    <property type="protein sequence ID" value="VDL82456.1"/>
    <property type="molecule type" value="Genomic_DNA"/>
</dbReference>
<name>A0A0N4YNC4_NIPBR</name>
<dbReference type="Proteomes" id="UP000271162">
    <property type="component" value="Unassembled WGS sequence"/>
</dbReference>
<evidence type="ECO:0000313" key="2">
    <source>
        <dbReference type="EMBL" id="VDL82456.1"/>
    </source>
</evidence>
<feature type="compositionally biased region" description="Polar residues" evidence="1">
    <location>
        <begin position="70"/>
        <end position="87"/>
    </location>
</feature>
<dbReference type="AlphaFoldDB" id="A0A0N4YNC4"/>
<organism evidence="4">
    <name type="scientific">Nippostrongylus brasiliensis</name>
    <name type="common">Rat hookworm</name>
    <dbReference type="NCBI Taxonomy" id="27835"/>
    <lineage>
        <taxon>Eukaryota</taxon>
        <taxon>Metazoa</taxon>
        <taxon>Ecdysozoa</taxon>
        <taxon>Nematoda</taxon>
        <taxon>Chromadorea</taxon>
        <taxon>Rhabditida</taxon>
        <taxon>Rhabditina</taxon>
        <taxon>Rhabditomorpha</taxon>
        <taxon>Strongyloidea</taxon>
        <taxon>Heligmosomidae</taxon>
        <taxon>Nippostrongylus</taxon>
    </lineage>
</organism>
<feature type="region of interest" description="Disordered" evidence="1">
    <location>
        <begin position="21"/>
        <end position="47"/>
    </location>
</feature>